<proteinExistence type="predicted"/>
<reference evidence="1" key="1">
    <citation type="journal article" date="2012" name="PLoS ONE">
        <title>Gene sets for utilization of primary and secondary nutrition supplies in the distal gut of endangered iberian lynx.</title>
        <authorList>
            <person name="Alcaide M."/>
            <person name="Messina E."/>
            <person name="Richter M."/>
            <person name="Bargiela R."/>
            <person name="Peplies J."/>
            <person name="Huws S.A."/>
            <person name="Newbold C.J."/>
            <person name="Golyshin P.N."/>
            <person name="Simon M.A."/>
            <person name="Lopez G."/>
            <person name="Yakimov M.M."/>
            <person name="Ferrer M."/>
        </authorList>
    </citation>
    <scope>NUCLEOTIDE SEQUENCE</scope>
</reference>
<name>J9F756_9ZZZZ</name>
<dbReference type="EMBL" id="AMCI01008926">
    <property type="protein sequence ID" value="EJW90298.1"/>
    <property type="molecule type" value="Genomic_DNA"/>
</dbReference>
<dbReference type="AlphaFoldDB" id="J9F756"/>
<sequence>MAEDQMNQPEEKVEAPEVELVDKEETIVDQPMEAPLVLDADITSEEEIEVDRQEEVNKINEQIQTIYGKYKRT</sequence>
<accession>J9F756</accession>
<organism evidence="1">
    <name type="scientific">gut metagenome</name>
    <dbReference type="NCBI Taxonomy" id="749906"/>
    <lineage>
        <taxon>unclassified sequences</taxon>
        <taxon>metagenomes</taxon>
        <taxon>organismal metagenomes</taxon>
    </lineage>
</organism>
<evidence type="ECO:0000313" key="1">
    <source>
        <dbReference type="EMBL" id="EJW90298.1"/>
    </source>
</evidence>
<comment type="caution">
    <text evidence="1">The sequence shown here is derived from an EMBL/GenBank/DDBJ whole genome shotgun (WGS) entry which is preliminary data.</text>
</comment>
<feature type="non-terminal residue" evidence="1">
    <location>
        <position position="73"/>
    </location>
</feature>
<gene>
    <name evidence="1" type="ORF">EVA_21595</name>
</gene>
<protein>
    <submittedName>
        <fullName evidence="1">Uncharacterized protein</fullName>
    </submittedName>
</protein>